<dbReference type="PANTHER" id="PTHR14237">
    <property type="entry name" value="MOLYBDOPTERIN COFACTOR SULFURASE MOSC"/>
    <property type="match status" value="1"/>
</dbReference>
<dbReference type="Pfam" id="PF03473">
    <property type="entry name" value="MOSC"/>
    <property type="match status" value="1"/>
</dbReference>
<evidence type="ECO:0000313" key="2">
    <source>
        <dbReference type="Proteomes" id="UP000008820"/>
    </source>
</evidence>
<dbReference type="GO" id="GO:0030170">
    <property type="term" value="F:pyridoxal phosphate binding"/>
    <property type="evidence" value="ECO:0007669"/>
    <property type="project" value="InterPro"/>
</dbReference>
<dbReference type="PROSITE" id="PS51340">
    <property type="entry name" value="MOSC"/>
    <property type="match status" value="1"/>
</dbReference>
<dbReference type="InterPro" id="IPR005303">
    <property type="entry name" value="MOCOS_middle"/>
</dbReference>
<dbReference type="InterPro" id="IPR011037">
    <property type="entry name" value="Pyrv_Knase-like_insert_dom_sf"/>
</dbReference>
<protein>
    <submittedName>
        <fullName evidence="1">Uncharacterized protein</fullName>
    </submittedName>
</protein>
<dbReference type="GO" id="GO:0030151">
    <property type="term" value="F:molybdenum ion binding"/>
    <property type="evidence" value="ECO:0007669"/>
    <property type="project" value="InterPro"/>
</dbReference>
<accession>A0A6I8TPW3</accession>
<dbReference type="PANTHER" id="PTHR14237:SF19">
    <property type="entry name" value="MITOCHONDRIAL AMIDOXIME REDUCING COMPONENT 1"/>
    <property type="match status" value="1"/>
</dbReference>
<organism evidence="1 2">
    <name type="scientific">Aedes aegypti</name>
    <name type="common">Yellowfever mosquito</name>
    <name type="synonym">Culex aegypti</name>
    <dbReference type="NCBI Taxonomy" id="7159"/>
    <lineage>
        <taxon>Eukaryota</taxon>
        <taxon>Metazoa</taxon>
        <taxon>Ecdysozoa</taxon>
        <taxon>Arthropoda</taxon>
        <taxon>Hexapoda</taxon>
        <taxon>Insecta</taxon>
        <taxon>Pterygota</taxon>
        <taxon>Neoptera</taxon>
        <taxon>Endopterygota</taxon>
        <taxon>Diptera</taxon>
        <taxon>Nematocera</taxon>
        <taxon>Culicoidea</taxon>
        <taxon>Culicidae</taxon>
        <taxon>Culicinae</taxon>
        <taxon>Aedini</taxon>
        <taxon>Aedes</taxon>
        <taxon>Stegomyia</taxon>
    </lineage>
</organism>
<dbReference type="SUPFAM" id="SSF141673">
    <property type="entry name" value="MOSC N-terminal domain-like"/>
    <property type="match status" value="1"/>
</dbReference>
<dbReference type="FunCoup" id="A0A6I8TPW3">
    <property type="interactions" value="40"/>
</dbReference>
<dbReference type="OrthoDB" id="17255at2759"/>
<dbReference type="SUPFAM" id="SSF50800">
    <property type="entry name" value="PK beta-barrel domain-like"/>
    <property type="match status" value="1"/>
</dbReference>
<sequence>MIDFCSIPFTFRHHIARRTDPEMMSKLFDETSSGSGNATRNALLLAAGVGVATLAGYGIYKLALKYLENVPPKEWRRVGEITDLHVYPIKSCGSVRVSEINCSNMGPRIALLRDRIFMVVQTDGTFITGRSHPSMVMVQPRFDDKHETMTLSAPGMMDISVDVKRLLSVEPVKASVWGQTVTAVDCGEEVARWLSRFLLSEDFGLRLVFYPLDYPTRDVREKNKIHLKLTARDSGALHDATSYMLLSEASVTDVNSRLEKPVTALQYRPNMVVKGPGAFEEDDWKWIKIGETIYKNVKPCTRCIFTNVDPETGIPSPQGEPLKTLKTYRKKPGLGDSPVVGMQMGIRKEGTVRIGETVYIGC</sequence>
<proteinExistence type="predicted"/>
<dbReference type="InParanoid" id="A0A6I8TPW3"/>
<dbReference type="Proteomes" id="UP000008820">
    <property type="component" value="Chromosome 1"/>
</dbReference>
<reference evidence="1" key="2">
    <citation type="submission" date="2020-05" db="UniProtKB">
        <authorList>
            <consortium name="EnsemblMetazoa"/>
        </authorList>
    </citation>
    <scope>IDENTIFICATION</scope>
    <source>
        <strain evidence="1">LVP_AGWG</strain>
    </source>
</reference>
<dbReference type="AlphaFoldDB" id="A0A6I8TPW3"/>
<keyword evidence="2" id="KW-1185">Reference proteome</keyword>
<dbReference type="InterPro" id="IPR005302">
    <property type="entry name" value="MoCF_Sase_C"/>
</dbReference>
<gene>
    <name evidence="1" type="primary">5564011</name>
</gene>
<dbReference type="Pfam" id="PF03476">
    <property type="entry name" value="MOSC_N"/>
    <property type="match status" value="1"/>
</dbReference>
<dbReference type="EnsemblMetazoa" id="AAEL014272-RB">
    <property type="protein sequence ID" value="AAEL014272-PB"/>
    <property type="gene ID" value="AAEL014272"/>
</dbReference>
<reference evidence="1 2" key="1">
    <citation type="submission" date="2017-06" db="EMBL/GenBank/DDBJ databases">
        <title>Aedes aegypti genome working group (AGWG) sequencing and assembly.</title>
        <authorList>
            <consortium name="Aedes aegypti Genome Working Group (AGWG)"/>
            <person name="Matthews B.J."/>
        </authorList>
    </citation>
    <scope>NUCLEOTIDE SEQUENCE [LARGE SCALE GENOMIC DNA]</scope>
    <source>
        <strain evidence="1 2">LVP_AGWG</strain>
    </source>
</reference>
<name>A0A6I8TPW3_AEDAE</name>
<evidence type="ECO:0000313" key="1">
    <source>
        <dbReference type="EnsemblMetazoa" id="AAEL014272-PB"/>
    </source>
</evidence>
<dbReference type="GO" id="GO:0003824">
    <property type="term" value="F:catalytic activity"/>
    <property type="evidence" value="ECO:0007669"/>
    <property type="project" value="InterPro"/>
</dbReference>